<evidence type="ECO:0000313" key="1">
    <source>
        <dbReference type="EMBL" id="KAI9901057.1"/>
    </source>
</evidence>
<sequence length="306" mass="33827">MLVLVAGATGNIGQHLIDSLTSRGHQVRALIRNPSKLPAAARAKLENIVRFENIYDVPVFERACAGVDAVVNAWNGTPQLQLEGQLLLLGAVERAGVGVYVAAGWSYDWRRVELGQHESYDGFKAFHNQARKTSSVRPNYIISGVLAEVFFSAPGHVDFGSRHGGCWDVGSGTMSVWGTGHEPWHWTTERDAAEFAAAIVEREDASRGGFWSVCSGVNSLREIVDVYARERGCEVKIDERGSVADLRRVAIEARSRGTVRGFWEYIGWFYHLHVVDGTYVLGSLDNDKLDVKTTSLEDFLREHPAV</sequence>
<dbReference type="EMBL" id="CM047942">
    <property type="protein sequence ID" value="KAI9901057.1"/>
    <property type="molecule type" value="Genomic_DNA"/>
</dbReference>
<evidence type="ECO:0000313" key="2">
    <source>
        <dbReference type="Proteomes" id="UP001163324"/>
    </source>
</evidence>
<name>A0ACC0V6E6_9HYPO</name>
<accession>A0ACC0V6E6</accession>
<comment type="caution">
    <text evidence="1">The sequence shown here is derived from an EMBL/GenBank/DDBJ whole genome shotgun (WGS) entry which is preliminary data.</text>
</comment>
<gene>
    <name evidence="1" type="ORF">N3K66_002874</name>
</gene>
<organism evidence="1 2">
    <name type="scientific">Trichothecium roseum</name>
    <dbReference type="NCBI Taxonomy" id="47278"/>
    <lineage>
        <taxon>Eukaryota</taxon>
        <taxon>Fungi</taxon>
        <taxon>Dikarya</taxon>
        <taxon>Ascomycota</taxon>
        <taxon>Pezizomycotina</taxon>
        <taxon>Sordariomycetes</taxon>
        <taxon>Hypocreomycetidae</taxon>
        <taxon>Hypocreales</taxon>
        <taxon>Hypocreales incertae sedis</taxon>
        <taxon>Trichothecium</taxon>
    </lineage>
</organism>
<proteinExistence type="predicted"/>
<reference evidence="1" key="1">
    <citation type="submission" date="2022-10" db="EMBL/GenBank/DDBJ databases">
        <title>Complete Genome of Trichothecium roseum strain YXFP-22015, a Plant Pathogen Isolated from Citrus.</title>
        <authorList>
            <person name="Wang Y."/>
            <person name="Zhu L."/>
        </authorList>
    </citation>
    <scope>NUCLEOTIDE SEQUENCE</scope>
    <source>
        <strain evidence="1">YXFP-22015</strain>
    </source>
</reference>
<dbReference type="Proteomes" id="UP001163324">
    <property type="component" value="Chromosome 3"/>
</dbReference>
<protein>
    <submittedName>
        <fullName evidence="1">Uncharacterized protein</fullName>
    </submittedName>
</protein>
<keyword evidence="2" id="KW-1185">Reference proteome</keyword>